<dbReference type="OrthoDB" id="9807521at2"/>
<dbReference type="Gene3D" id="1.25.40.10">
    <property type="entry name" value="Tetratricopeptide repeat domain"/>
    <property type="match status" value="1"/>
</dbReference>
<dbReference type="SUPFAM" id="SSF48452">
    <property type="entry name" value="TPR-like"/>
    <property type="match status" value="1"/>
</dbReference>
<organism evidence="4 5">
    <name type="scientific">Bradyrhizobium ivorense</name>
    <dbReference type="NCBI Taxonomy" id="2511166"/>
    <lineage>
        <taxon>Bacteria</taxon>
        <taxon>Pseudomonadati</taxon>
        <taxon>Pseudomonadota</taxon>
        <taxon>Alphaproteobacteria</taxon>
        <taxon>Hyphomicrobiales</taxon>
        <taxon>Nitrobacteraceae</taxon>
        <taxon>Bradyrhizobium</taxon>
    </lineage>
</organism>
<gene>
    <name evidence="4" type="ORF">CI1B_46020</name>
</gene>
<dbReference type="InterPro" id="IPR001054">
    <property type="entry name" value="A/G_cyclase"/>
</dbReference>
<reference evidence="4" key="1">
    <citation type="submission" date="2019-02" db="EMBL/GenBank/DDBJ databases">
        <authorList>
            <person name="Pothier F.J."/>
        </authorList>
    </citation>
    <scope>NUCLEOTIDE SEQUENCE</scope>
    <source>
        <strain evidence="4">CI-1B</strain>
    </source>
</reference>
<evidence type="ECO:0000313" key="5">
    <source>
        <dbReference type="Proteomes" id="UP000328092"/>
    </source>
</evidence>
<dbReference type="Pfam" id="PF00211">
    <property type="entry name" value="Guanylate_cyc"/>
    <property type="match status" value="1"/>
</dbReference>
<dbReference type="Proteomes" id="UP000328092">
    <property type="component" value="Unassembled WGS sequence"/>
</dbReference>
<protein>
    <recommendedName>
        <fullName evidence="3">Guanylate cyclase domain-containing protein</fullName>
    </recommendedName>
</protein>
<dbReference type="EMBL" id="CAADFC020000016">
    <property type="protein sequence ID" value="VIO72953.1"/>
    <property type="molecule type" value="Genomic_DNA"/>
</dbReference>
<name>A0A508TD62_9BRAD</name>
<dbReference type="Gene3D" id="3.40.50.10070">
    <property type="entry name" value="TolB, N-terminal domain"/>
    <property type="match status" value="1"/>
</dbReference>
<dbReference type="GO" id="GO:0035556">
    <property type="term" value="P:intracellular signal transduction"/>
    <property type="evidence" value="ECO:0007669"/>
    <property type="project" value="InterPro"/>
</dbReference>
<dbReference type="SUPFAM" id="SSF55073">
    <property type="entry name" value="Nucleotide cyclase"/>
    <property type="match status" value="1"/>
</dbReference>
<dbReference type="InterPro" id="IPR050697">
    <property type="entry name" value="Adenylyl/Guanylyl_Cyclase_3/4"/>
</dbReference>
<evidence type="ECO:0000259" key="3">
    <source>
        <dbReference type="PROSITE" id="PS50125"/>
    </source>
</evidence>
<evidence type="ECO:0000313" key="4">
    <source>
        <dbReference type="EMBL" id="VIO72953.1"/>
    </source>
</evidence>
<feature type="region of interest" description="Disordered" evidence="2">
    <location>
        <begin position="1"/>
        <end position="36"/>
    </location>
</feature>
<dbReference type="CDD" id="cd07302">
    <property type="entry name" value="CHD"/>
    <property type="match status" value="1"/>
</dbReference>
<sequence length="627" mass="68553">MPSAEEPASRFEAVQHRSAPVSPDRPRRRRSLLGTDRKPAARIERRLVAVLATDVAGYSRLMNADEEGTLARLKQCRRAVVDPKIAEHRGRIVKTTGDGMLVEFISAVEAVRCAVEIQRGIANGNIGVPEGKRLELRIGIHVGDIIIDDNDIFGDGVNIASRLEGIAEPGGICISDDAHRQIRGKTKIAYDDMGYQSLKNIPEPIRAWRARAVANACPPMDADVPTLALPDQPSIAVLPFTNMSGDPEQEYFADGMVEDIITALSRMTWLFVIARNSSFTYKGKAVNIKQVGRELGVRYVLEGSVRKVANRVRITGQLIDAPTGAHLWADHFDGCLDDIFELQDEVTRNVIGAISPRLEQVEIERAKRKPTENLAAHDYFLRGMANIYQVTRQANLEALQNFQSAIGTDENFAAAYGMCAYCYVWCKANGWASDREGQAGEAERLARAAARFGANDPVALAHAGYALAYVVGELEDGGALIERALMLNANFAAAWRFSGWVNIFLGEPDLAIDHLHRAMRLSPLDPLIFIVQTGIGLAHFFAGRYEEALSWAQRASRHSPGYVTAAILTAVSSAVAGRDAEARKAVARLHQIDPTAAASKFANMFPLRRPADLAAFDAGLRLIGLPE</sequence>
<dbReference type="PANTHER" id="PTHR43081">
    <property type="entry name" value="ADENYLATE CYCLASE, TERMINAL-DIFFERENTIATION SPECIFIC-RELATED"/>
    <property type="match status" value="1"/>
</dbReference>
<dbReference type="PANTHER" id="PTHR43081:SF19">
    <property type="entry name" value="PH-SENSITIVE ADENYLATE CYCLASE RV1264"/>
    <property type="match status" value="1"/>
</dbReference>
<dbReference type="SMART" id="SM00044">
    <property type="entry name" value="CYCc"/>
    <property type="match status" value="1"/>
</dbReference>
<feature type="repeat" description="TPR" evidence="1">
    <location>
        <begin position="492"/>
        <end position="525"/>
    </location>
</feature>
<keyword evidence="5" id="KW-1185">Reference proteome</keyword>
<dbReference type="GO" id="GO:0004016">
    <property type="term" value="F:adenylate cyclase activity"/>
    <property type="evidence" value="ECO:0007669"/>
    <property type="project" value="UniProtKB-ARBA"/>
</dbReference>
<keyword evidence="1" id="KW-0802">TPR repeat</keyword>
<proteinExistence type="predicted"/>
<accession>A0A508TD62</accession>
<dbReference type="PROSITE" id="PS50125">
    <property type="entry name" value="GUANYLATE_CYCLASE_2"/>
    <property type="match status" value="1"/>
</dbReference>
<feature type="domain" description="Guanylate cyclase" evidence="3">
    <location>
        <begin position="49"/>
        <end position="164"/>
    </location>
</feature>
<evidence type="ECO:0000256" key="2">
    <source>
        <dbReference type="SAM" id="MobiDB-lite"/>
    </source>
</evidence>
<dbReference type="InterPro" id="IPR029787">
    <property type="entry name" value="Nucleotide_cyclase"/>
</dbReference>
<dbReference type="SMART" id="SM00028">
    <property type="entry name" value="TPR"/>
    <property type="match status" value="2"/>
</dbReference>
<comment type="caution">
    <text evidence="4">The sequence shown here is derived from an EMBL/GenBank/DDBJ whole genome shotgun (WGS) entry which is preliminary data.</text>
</comment>
<dbReference type="GO" id="GO:0006171">
    <property type="term" value="P:cAMP biosynthetic process"/>
    <property type="evidence" value="ECO:0007669"/>
    <property type="project" value="TreeGrafter"/>
</dbReference>
<dbReference type="InterPro" id="IPR011990">
    <property type="entry name" value="TPR-like_helical_dom_sf"/>
</dbReference>
<dbReference type="InterPro" id="IPR019734">
    <property type="entry name" value="TPR_rpt"/>
</dbReference>
<dbReference type="Gene3D" id="3.30.70.1230">
    <property type="entry name" value="Nucleotide cyclase"/>
    <property type="match status" value="1"/>
</dbReference>
<dbReference type="AlphaFoldDB" id="A0A508TD62"/>
<evidence type="ECO:0000256" key="1">
    <source>
        <dbReference type="PROSITE-ProRule" id="PRU00339"/>
    </source>
</evidence>
<dbReference type="PROSITE" id="PS50005">
    <property type="entry name" value="TPR"/>
    <property type="match status" value="1"/>
</dbReference>